<evidence type="ECO:0000256" key="4">
    <source>
        <dbReference type="SAM" id="Coils"/>
    </source>
</evidence>
<dbReference type="InterPro" id="IPR016032">
    <property type="entry name" value="Sig_transdc_resp-reg_C-effctor"/>
</dbReference>
<proteinExistence type="predicted"/>
<evidence type="ECO:0000259" key="6">
    <source>
        <dbReference type="PROSITE" id="PS50043"/>
    </source>
</evidence>
<feature type="domain" description="HTH luxR-type" evidence="6">
    <location>
        <begin position="445"/>
        <end position="510"/>
    </location>
</feature>
<feature type="transmembrane region" description="Helical" evidence="5">
    <location>
        <begin position="380"/>
        <end position="403"/>
    </location>
</feature>
<dbReference type="SUPFAM" id="SSF46894">
    <property type="entry name" value="C-terminal effector domain of the bipartite response regulators"/>
    <property type="match status" value="1"/>
</dbReference>
<evidence type="ECO:0000256" key="5">
    <source>
        <dbReference type="SAM" id="Phobius"/>
    </source>
</evidence>
<accession>A0ABV1H2B4</accession>
<dbReference type="InterPro" id="IPR000792">
    <property type="entry name" value="Tscrpt_reg_LuxR_C"/>
</dbReference>
<gene>
    <name evidence="7" type="ORF">WMO46_15215</name>
</gene>
<dbReference type="InterPro" id="IPR039420">
    <property type="entry name" value="WalR-like"/>
</dbReference>
<sequence>MKYLYTIYFLLYVSTLSAQTIDSLYSVFRHTNGSERTATANQLFEEFYNLGLTDSLYQFSARNRHREIEALITYWMAEYAFDTEDYKAATIWAEEALPLCRESGDDILLSDCLNLLSASLQRRGDFGRALPWQEACYWIDKRLGDAERLSSSLNNLAALYLATEQPKTAEKYILEAIAIERTLNRPAILAIRLGMASDILLKSQRPKEALPYATEALALDRAGGRQIKTAIRQSQLAAVLSALQRDDEAQELLQEAVSVFERNGNIHSQAVCCNQLGNIALHKGRNAEAADYFHRSVRLCAQNGNRFIESKAQYGLWRALRTTDRSAALRHLELYTTLADTIFSEQTARQLSNFQAKYELAEKEHRIAIQQNEIQHRKNMLIVLIIIIILCIIALTVIGRLLVLRQRHNAMLQQTLKLKERLLALLPLHSNSAIHNEIETIAKEITVPQIHFTPRERTIIHLCCEGLQTKEIADRLGISQRTVDTHKTNIFRKTGINNTVELMRYAMQVGLIDTNQSSKTPTDT</sequence>
<dbReference type="RefSeq" id="WP_019149549.1">
    <property type="nucleotide sequence ID" value="NZ_JBBMFL010000029.1"/>
</dbReference>
<dbReference type="Pfam" id="PF13424">
    <property type="entry name" value="TPR_12"/>
    <property type="match status" value="2"/>
</dbReference>
<evidence type="ECO:0000313" key="7">
    <source>
        <dbReference type="EMBL" id="MEQ2546293.1"/>
    </source>
</evidence>
<dbReference type="GeneID" id="79838678"/>
<dbReference type="PANTHER" id="PTHR43214">
    <property type="entry name" value="TWO-COMPONENT RESPONSE REGULATOR"/>
    <property type="match status" value="1"/>
</dbReference>
<keyword evidence="4" id="KW-0175">Coiled coil</keyword>
<organism evidence="7 8">
    <name type="scientific">Alistipes intestinihominis</name>
    <dbReference type="NCBI Taxonomy" id="3133172"/>
    <lineage>
        <taxon>Bacteria</taxon>
        <taxon>Pseudomonadati</taxon>
        <taxon>Bacteroidota</taxon>
        <taxon>Bacteroidia</taxon>
        <taxon>Bacteroidales</taxon>
        <taxon>Rikenellaceae</taxon>
        <taxon>Alistipes</taxon>
    </lineage>
</organism>
<dbReference type="InterPro" id="IPR011990">
    <property type="entry name" value="TPR-like_helical_dom_sf"/>
</dbReference>
<dbReference type="SMART" id="SM00421">
    <property type="entry name" value="HTH_LUXR"/>
    <property type="match status" value="1"/>
</dbReference>
<dbReference type="InterPro" id="IPR019734">
    <property type="entry name" value="TPR_rpt"/>
</dbReference>
<name>A0ABV1H2B4_9BACT</name>
<dbReference type="SMART" id="SM00028">
    <property type="entry name" value="TPR"/>
    <property type="match status" value="3"/>
</dbReference>
<dbReference type="CDD" id="cd06170">
    <property type="entry name" value="LuxR_C_like"/>
    <property type="match status" value="1"/>
</dbReference>
<feature type="coiled-coil region" evidence="4">
    <location>
        <begin position="344"/>
        <end position="371"/>
    </location>
</feature>
<keyword evidence="1" id="KW-0805">Transcription regulation</keyword>
<keyword evidence="5" id="KW-0472">Membrane</keyword>
<dbReference type="Gene3D" id="1.10.10.10">
    <property type="entry name" value="Winged helix-like DNA-binding domain superfamily/Winged helix DNA-binding domain"/>
    <property type="match status" value="1"/>
</dbReference>
<dbReference type="Gene3D" id="1.25.40.10">
    <property type="entry name" value="Tetratricopeptide repeat domain"/>
    <property type="match status" value="1"/>
</dbReference>
<evidence type="ECO:0000256" key="2">
    <source>
        <dbReference type="ARBA" id="ARBA00023125"/>
    </source>
</evidence>
<dbReference type="PRINTS" id="PR00038">
    <property type="entry name" value="HTHLUXR"/>
</dbReference>
<comment type="caution">
    <text evidence="7">The sequence shown here is derived from an EMBL/GenBank/DDBJ whole genome shotgun (WGS) entry which is preliminary data.</text>
</comment>
<keyword evidence="3" id="KW-0804">Transcription</keyword>
<dbReference type="InterPro" id="IPR036388">
    <property type="entry name" value="WH-like_DNA-bd_sf"/>
</dbReference>
<evidence type="ECO:0000256" key="3">
    <source>
        <dbReference type="ARBA" id="ARBA00023163"/>
    </source>
</evidence>
<dbReference type="PROSITE" id="PS50043">
    <property type="entry name" value="HTH_LUXR_2"/>
    <property type="match status" value="1"/>
</dbReference>
<protein>
    <submittedName>
        <fullName evidence="7">Tetratricopeptide repeat protein</fullName>
    </submittedName>
</protein>
<evidence type="ECO:0000313" key="8">
    <source>
        <dbReference type="Proteomes" id="UP001460202"/>
    </source>
</evidence>
<dbReference type="SUPFAM" id="SSF48452">
    <property type="entry name" value="TPR-like"/>
    <property type="match status" value="2"/>
</dbReference>
<keyword evidence="5" id="KW-0812">Transmembrane</keyword>
<keyword evidence="5" id="KW-1133">Transmembrane helix</keyword>
<dbReference type="Proteomes" id="UP001460202">
    <property type="component" value="Unassembled WGS sequence"/>
</dbReference>
<keyword evidence="2" id="KW-0238">DNA-binding</keyword>
<dbReference type="EMBL" id="JBBMFL010000029">
    <property type="protein sequence ID" value="MEQ2546293.1"/>
    <property type="molecule type" value="Genomic_DNA"/>
</dbReference>
<evidence type="ECO:0000256" key="1">
    <source>
        <dbReference type="ARBA" id="ARBA00023015"/>
    </source>
</evidence>
<dbReference type="PROSITE" id="PS00622">
    <property type="entry name" value="HTH_LUXR_1"/>
    <property type="match status" value="1"/>
</dbReference>
<dbReference type="Pfam" id="PF00196">
    <property type="entry name" value="GerE"/>
    <property type="match status" value="1"/>
</dbReference>
<dbReference type="PANTHER" id="PTHR43214:SF41">
    <property type="entry name" value="NITRATE_NITRITE RESPONSE REGULATOR PROTEIN NARP"/>
    <property type="match status" value="1"/>
</dbReference>
<keyword evidence="8" id="KW-1185">Reference proteome</keyword>
<reference evidence="7 8" key="1">
    <citation type="submission" date="2024-03" db="EMBL/GenBank/DDBJ databases">
        <title>Human intestinal bacterial collection.</title>
        <authorList>
            <person name="Pauvert C."/>
            <person name="Hitch T.C.A."/>
            <person name="Clavel T."/>
        </authorList>
    </citation>
    <scope>NUCLEOTIDE SEQUENCE [LARGE SCALE GENOMIC DNA]</scope>
    <source>
        <strain evidence="7 8">CLA-KB-H122</strain>
    </source>
</reference>